<sequence>MPKVNVYDMQGNVVGEIELDSNIFGVEINTHCMHAAVVNNLANKRQGTHSTLLKSEVSGGGRKPYRQKGTGRARQGSTRSAQWIHGGIVFGPKPRDYSYSIPKKMKRLALKSSLTSKANDGDIIVLDSLSFGEIKTKNMVNVLRNLGVDNTALVVIPEKDLNVVKSASNIKGIETAYVNTINVYDILRHGKFIVTKDALSKISEVYA</sequence>
<dbReference type="GO" id="GO:0003735">
    <property type="term" value="F:structural constituent of ribosome"/>
    <property type="evidence" value="ECO:0007669"/>
    <property type="project" value="InterPro"/>
</dbReference>
<comment type="function">
    <text evidence="6">Forms part of the polypeptide exit tunnel.</text>
</comment>
<keyword evidence="6" id="KW-0699">rRNA-binding</keyword>
<dbReference type="GO" id="GO:0005840">
    <property type="term" value="C:ribosome"/>
    <property type="evidence" value="ECO:0007669"/>
    <property type="project" value="UniProtKB-KW"/>
</dbReference>
<dbReference type="GO" id="GO:0006412">
    <property type="term" value="P:translation"/>
    <property type="evidence" value="ECO:0007669"/>
    <property type="project" value="UniProtKB-UniRule"/>
</dbReference>
<protein>
    <recommendedName>
        <fullName evidence="5 6">Large ribosomal subunit protein uL4</fullName>
    </recommendedName>
</protein>
<dbReference type="GO" id="GO:1990904">
    <property type="term" value="C:ribonucleoprotein complex"/>
    <property type="evidence" value="ECO:0007669"/>
    <property type="project" value="UniProtKB-KW"/>
</dbReference>
<evidence type="ECO:0000256" key="6">
    <source>
        <dbReference type="HAMAP-Rule" id="MF_01328"/>
    </source>
</evidence>
<dbReference type="SUPFAM" id="SSF52166">
    <property type="entry name" value="Ribosomal protein L4"/>
    <property type="match status" value="1"/>
</dbReference>
<organism evidence="8 9">
    <name type="scientific">Candidatus Egerieisoma faecipullorum</name>
    <dbReference type="NCBI Taxonomy" id="2840963"/>
    <lineage>
        <taxon>Bacteria</taxon>
        <taxon>Bacillati</taxon>
        <taxon>Bacillota</taxon>
        <taxon>Clostridia</taxon>
        <taxon>Eubacteriales</taxon>
        <taxon>Clostridiaceae</taxon>
        <taxon>Clostridiaceae incertae sedis</taxon>
        <taxon>Candidatus Egerieisoma</taxon>
    </lineage>
</organism>
<reference evidence="8" key="1">
    <citation type="submission" date="2020-10" db="EMBL/GenBank/DDBJ databases">
        <authorList>
            <person name="Gilroy R."/>
        </authorList>
    </citation>
    <scope>NUCLEOTIDE SEQUENCE</scope>
    <source>
        <strain evidence="8">CHK195-4489</strain>
    </source>
</reference>
<evidence type="ECO:0000256" key="5">
    <source>
        <dbReference type="ARBA" id="ARBA00035244"/>
    </source>
</evidence>
<reference evidence="8" key="2">
    <citation type="journal article" date="2021" name="PeerJ">
        <title>Extensive microbial diversity within the chicken gut microbiome revealed by metagenomics and culture.</title>
        <authorList>
            <person name="Gilroy R."/>
            <person name="Ravi A."/>
            <person name="Getino M."/>
            <person name="Pursley I."/>
            <person name="Horton D.L."/>
            <person name="Alikhan N.F."/>
            <person name="Baker D."/>
            <person name="Gharbi K."/>
            <person name="Hall N."/>
            <person name="Watson M."/>
            <person name="Adriaenssens E.M."/>
            <person name="Foster-Nyarko E."/>
            <person name="Jarju S."/>
            <person name="Secka A."/>
            <person name="Antonio M."/>
            <person name="Oren A."/>
            <person name="Chaudhuri R.R."/>
            <person name="La Ragione R."/>
            <person name="Hildebrand F."/>
            <person name="Pallen M.J."/>
        </authorList>
    </citation>
    <scope>NUCLEOTIDE SEQUENCE</scope>
    <source>
        <strain evidence="8">CHK195-4489</strain>
    </source>
</reference>
<comment type="caution">
    <text evidence="8">The sequence shown here is derived from an EMBL/GenBank/DDBJ whole genome shotgun (WGS) entry which is preliminary data.</text>
</comment>
<dbReference type="PANTHER" id="PTHR10746:SF6">
    <property type="entry name" value="LARGE RIBOSOMAL SUBUNIT PROTEIN UL4M"/>
    <property type="match status" value="1"/>
</dbReference>
<evidence type="ECO:0000256" key="1">
    <source>
        <dbReference type="ARBA" id="ARBA00010528"/>
    </source>
</evidence>
<comment type="similarity">
    <text evidence="1 6">Belongs to the universal ribosomal protein uL4 family.</text>
</comment>
<dbReference type="NCBIfam" id="TIGR03953">
    <property type="entry name" value="rplD_bact"/>
    <property type="match status" value="1"/>
</dbReference>
<name>A0A9D1I6H0_9CLOT</name>
<keyword evidence="3 6" id="KW-0689">Ribosomal protein</keyword>
<evidence type="ECO:0000313" key="8">
    <source>
        <dbReference type="EMBL" id="HIU29021.1"/>
    </source>
</evidence>
<dbReference type="GO" id="GO:0019843">
    <property type="term" value="F:rRNA binding"/>
    <property type="evidence" value="ECO:0007669"/>
    <property type="project" value="UniProtKB-UniRule"/>
</dbReference>
<dbReference type="HAMAP" id="MF_01328_B">
    <property type="entry name" value="Ribosomal_uL4_B"/>
    <property type="match status" value="1"/>
</dbReference>
<evidence type="ECO:0000256" key="3">
    <source>
        <dbReference type="ARBA" id="ARBA00022980"/>
    </source>
</evidence>
<evidence type="ECO:0000256" key="4">
    <source>
        <dbReference type="ARBA" id="ARBA00023274"/>
    </source>
</evidence>
<dbReference type="InterPro" id="IPR023574">
    <property type="entry name" value="Ribosomal_uL4_dom_sf"/>
</dbReference>
<dbReference type="EMBL" id="DVMM01000035">
    <property type="protein sequence ID" value="HIU29021.1"/>
    <property type="molecule type" value="Genomic_DNA"/>
</dbReference>
<evidence type="ECO:0000313" key="9">
    <source>
        <dbReference type="Proteomes" id="UP000824089"/>
    </source>
</evidence>
<dbReference type="InterPro" id="IPR002136">
    <property type="entry name" value="Ribosomal_uL4"/>
</dbReference>
<dbReference type="Gene3D" id="3.40.1370.10">
    <property type="match status" value="1"/>
</dbReference>
<comment type="function">
    <text evidence="6">One of the primary rRNA binding proteins, this protein initially binds near the 5'-end of the 23S rRNA. It is important during the early stages of 50S assembly. It makes multiple contacts with different domains of the 23S rRNA in the assembled 50S subunit and ribosome.</text>
</comment>
<dbReference type="AlphaFoldDB" id="A0A9D1I6H0"/>
<dbReference type="PANTHER" id="PTHR10746">
    <property type="entry name" value="50S RIBOSOMAL PROTEIN L4"/>
    <property type="match status" value="1"/>
</dbReference>
<proteinExistence type="inferred from homology"/>
<evidence type="ECO:0000256" key="7">
    <source>
        <dbReference type="SAM" id="MobiDB-lite"/>
    </source>
</evidence>
<keyword evidence="6" id="KW-0694">RNA-binding</keyword>
<comment type="subunit">
    <text evidence="2 6">Part of the 50S ribosomal subunit.</text>
</comment>
<gene>
    <name evidence="6 8" type="primary">rplD</name>
    <name evidence="8" type="ORF">IAD50_01855</name>
</gene>
<dbReference type="Proteomes" id="UP000824089">
    <property type="component" value="Unassembled WGS sequence"/>
</dbReference>
<dbReference type="InterPro" id="IPR013005">
    <property type="entry name" value="Ribosomal_uL4-like"/>
</dbReference>
<keyword evidence="4 6" id="KW-0687">Ribonucleoprotein</keyword>
<accession>A0A9D1I6H0</accession>
<dbReference type="Pfam" id="PF00573">
    <property type="entry name" value="Ribosomal_L4"/>
    <property type="match status" value="1"/>
</dbReference>
<feature type="region of interest" description="Disordered" evidence="7">
    <location>
        <begin position="49"/>
        <end position="79"/>
    </location>
</feature>
<evidence type="ECO:0000256" key="2">
    <source>
        <dbReference type="ARBA" id="ARBA00011838"/>
    </source>
</evidence>